<keyword evidence="3" id="KW-1185">Reference proteome</keyword>
<protein>
    <recommendedName>
        <fullName evidence="4">PepSY domain-containing protein</fullName>
    </recommendedName>
</protein>
<organism evidence="2 3">
    <name type="scientific">Sphingomonas panacisoli</name>
    <dbReference type="NCBI Taxonomy" id="1813879"/>
    <lineage>
        <taxon>Bacteria</taxon>
        <taxon>Pseudomonadati</taxon>
        <taxon>Pseudomonadota</taxon>
        <taxon>Alphaproteobacteria</taxon>
        <taxon>Sphingomonadales</taxon>
        <taxon>Sphingomonadaceae</taxon>
        <taxon>Sphingomonas</taxon>
    </lineage>
</organism>
<sequence>MKHFILGVAAAALISGGALAQATARDSNNPAIKDSSVARVDVSAKGRNSFTEAQARGRIAKAGYSSVSRLNKDQNGVWRGWAMHGRKKVAVGLDYKGNVTTR</sequence>
<gene>
    <name evidence="2" type="ORF">FPZ24_04545</name>
</gene>
<name>A0A5B8LFZ2_9SPHN</name>
<accession>A0A5B8LFZ2</accession>
<evidence type="ECO:0008006" key="4">
    <source>
        <dbReference type="Google" id="ProtNLM"/>
    </source>
</evidence>
<dbReference type="EMBL" id="CP042306">
    <property type="protein sequence ID" value="QDZ06836.1"/>
    <property type="molecule type" value="Genomic_DNA"/>
</dbReference>
<dbReference type="RefSeq" id="WP_146569920.1">
    <property type="nucleotide sequence ID" value="NZ_CP042306.1"/>
</dbReference>
<reference evidence="2 3" key="1">
    <citation type="submission" date="2019-07" db="EMBL/GenBank/DDBJ databases">
        <title>Full genome sequence of Sphingomonas sp. 4R-6-7(HKS19).</title>
        <authorList>
            <person name="Im W.-T."/>
        </authorList>
    </citation>
    <scope>NUCLEOTIDE SEQUENCE [LARGE SCALE GENOMIC DNA]</scope>
    <source>
        <strain evidence="2 3">HKS19</strain>
    </source>
</reference>
<feature type="signal peptide" evidence="1">
    <location>
        <begin position="1"/>
        <end position="20"/>
    </location>
</feature>
<proteinExistence type="predicted"/>
<keyword evidence="1" id="KW-0732">Signal</keyword>
<dbReference type="Proteomes" id="UP000315673">
    <property type="component" value="Chromosome"/>
</dbReference>
<dbReference type="AlphaFoldDB" id="A0A5B8LFZ2"/>
<evidence type="ECO:0000313" key="3">
    <source>
        <dbReference type="Proteomes" id="UP000315673"/>
    </source>
</evidence>
<evidence type="ECO:0000256" key="1">
    <source>
        <dbReference type="SAM" id="SignalP"/>
    </source>
</evidence>
<dbReference type="OrthoDB" id="7376531at2"/>
<feature type="chain" id="PRO_5022664415" description="PepSY domain-containing protein" evidence="1">
    <location>
        <begin position="21"/>
        <end position="102"/>
    </location>
</feature>
<dbReference type="KEGG" id="spai:FPZ24_04545"/>
<evidence type="ECO:0000313" key="2">
    <source>
        <dbReference type="EMBL" id="QDZ06836.1"/>
    </source>
</evidence>